<comment type="similarity">
    <text evidence="2">Belongs to the mitochondrial carrier (TC 2.A.29) family.</text>
</comment>
<dbReference type="GO" id="GO:0016020">
    <property type="term" value="C:membrane"/>
    <property type="evidence" value="ECO:0007669"/>
    <property type="project" value="UniProtKB-SubCell"/>
</dbReference>
<sequence>MGNGVKEGTVRLREDAEAILPTPVSSKSDHRQVLSSLLSGALAGALAKTAVAPLDRTKIIFQGKCCLSICPVQ</sequence>
<dbReference type="Pfam" id="PF00153">
    <property type="entry name" value="Mito_carr"/>
    <property type="match status" value="1"/>
</dbReference>
<dbReference type="GO" id="GO:0055085">
    <property type="term" value="P:transmembrane transport"/>
    <property type="evidence" value="ECO:0007669"/>
    <property type="project" value="InterPro"/>
</dbReference>
<evidence type="ECO:0000313" key="7">
    <source>
        <dbReference type="EMBL" id="KAF6402479.1"/>
    </source>
</evidence>
<dbReference type="SUPFAM" id="SSF103506">
    <property type="entry name" value="Mitochondrial carrier"/>
    <property type="match status" value="1"/>
</dbReference>
<comment type="caution">
    <text evidence="7">The sequence shown here is derived from an EMBL/GenBank/DDBJ whole genome shotgun (WGS) entry which is preliminary data.</text>
</comment>
<evidence type="ECO:0000256" key="4">
    <source>
        <dbReference type="ARBA" id="ARBA00022692"/>
    </source>
</evidence>
<dbReference type="Gene3D" id="1.50.40.10">
    <property type="entry name" value="Mitochondrial carrier domain"/>
    <property type="match status" value="1"/>
</dbReference>
<evidence type="ECO:0000256" key="2">
    <source>
        <dbReference type="ARBA" id="ARBA00006375"/>
    </source>
</evidence>
<name>A0A7J8BVE5_ROUAE</name>
<keyword evidence="4" id="KW-0812">Transmembrane</keyword>
<dbReference type="InterPro" id="IPR018108">
    <property type="entry name" value="MCP_transmembrane"/>
</dbReference>
<evidence type="ECO:0000256" key="3">
    <source>
        <dbReference type="ARBA" id="ARBA00022448"/>
    </source>
</evidence>
<keyword evidence="5" id="KW-0677">Repeat</keyword>
<keyword evidence="8" id="KW-1185">Reference proteome</keyword>
<evidence type="ECO:0000256" key="6">
    <source>
        <dbReference type="ARBA" id="ARBA00023136"/>
    </source>
</evidence>
<dbReference type="PRINTS" id="PR00926">
    <property type="entry name" value="MITOCARRIER"/>
</dbReference>
<dbReference type="AlphaFoldDB" id="A0A7J8BVE5"/>
<organism evidence="7 8">
    <name type="scientific">Rousettus aegyptiacus</name>
    <name type="common">Egyptian fruit bat</name>
    <name type="synonym">Pteropus aegyptiacus</name>
    <dbReference type="NCBI Taxonomy" id="9407"/>
    <lineage>
        <taxon>Eukaryota</taxon>
        <taxon>Metazoa</taxon>
        <taxon>Chordata</taxon>
        <taxon>Craniata</taxon>
        <taxon>Vertebrata</taxon>
        <taxon>Euteleostomi</taxon>
        <taxon>Mammalia</taxon>
        <taxon>Eutheria</taxon>
        <taxon>Laurasiatheria</taxon>
        <taxon>Chiroptera</taxon>
        <taxon>Yinpterochiroptera</taxon>
        <taxon>Pteropodoidea</taxon>
        <taxon>Pteropodidae</taxon>
        <taxon>Rousettinae</taxon>
        <taxon>Rousettus</taxon>
    </lineage>
</organism>
<proteinExistence type="inferred from homology"/>
<evidence type="ECO:0000313" key="8">
    <source>
        <dbReference type="Proteomes" id="UP000593571"/>
    </source>
</evidence>
<keyword evidence="6" id="KW-0472">Membrane</keyword>
<accession>A0A7J8BVE5</accession>
<gene>
    <name evidence="7" type="ORF">HJG63_017780</name>
</gene>
<reference evidence="7 8" key="1">
    <citation type="journal article" date="2020" name="Nature">
        <title>Six reference-quality genomes reveal evolution of bat adaptations.</title>
        <authorList>
            <person name="Jebb D."/>
            <person name="Huang Z."/>
            <person name="Pippel M."/>
            <person name="Hughes G.M."/>
            <person name="Lavrichenko K."/>
            <person name="Devanna P."/>
            <person name="Winkler S."/>
            <person name="Jermiin L.S."/>
            <person name="Skirmuntt E.C."/>
            <person name="Katzourakis A."/>
            <person name="Burkitt-Gray L."/>
            <person name="Ray D.A."/>
            <person name="Sullivan K.A.M."/>
            <person name="Roscito J.G."/>
            <person name="Kirilenko B.M."/>
            <person name="Davalos L.M."/>
            <person name="Corthals A.P."/>
            <person name="Power M.L."/>
            <person name="Jones G."/>
            <person name="Ransome R.D."/>
            <person name="Dechmann D.K.N."/>
            <person name="Locatelli A.G."/>
            <person name="Puechmaille S.J."/>
            <person name="Fedrigo O."/>
            <person name="Jarvis E.D."/>
            <person name="Hiller M."/>
            <person name="Vernes S.C."/>
            <person name="Myers E.W."/>
            <person name="Teeling E.C."/>
        </authorList>
    </citation>
    <scope>NUCLEOTIDE SEQUENCE [LARGE SCALE GENOMIC DNA]</scope>
    <source>
        <strain evidence="7">MRouAeg1</strain>
        <tissue evidence="7">Muscle</tissue>
    </source>
</reference>
<protein>
    <submittedName>
        <fullName evidence="7">Solute carrier family 25 member 42</fullName>
    </submittedName>
</protein>
<dbReference type="EMBL" id="JACASE010000016">
    <property type="protein sequence ID" value="KAF6402479.1"/>
    <property type="molecule type" value="Genomic_DNA"/>
</dbReference>
<dbReference type="InterPro" id="IPR002067">
    <property type="entry name" value="MCP"/>
</dbReference>
<evidence type="ECO:0000256" key="5">
    <source>
        <dbReference type="ARBA" id="ARBA00022737"/>
    </source>
</evidence>
<keyword evidence="3" id="KW-0813">Transport</keyword>
<comment type="subcellular location">
    <subcellularLocation>
        <location evidence="1">Membrane</location>
        <topology evidence="1">Multi-pass membrane protein</topology>
    </subcellularLocation>
</comment>
<dbReference type="Proteomes" id="UP000593571">
    <property type="component" value="Unassembled WGS sequence"/>
</dbReference>
<evidence type="ECO:0000256" key="1">
    <source>
        <dbReference type="ARBA" id="ARBA00004141"/>
    </source>
</evidence>
<dbReference type="InterPro" id="IPR023395">
    <property type="entry name" value="MCP_dom_sf"/>
</dbReference>